<evidence type="ECO:0000256" key="2">
    <source>
        <dbReference type="SAM" id="MobiDB-lite"/>
    </source>
</evidence>
<name>A0A498RCC5_9FIRM</name>
<evidence type="ECO:0000256" key="1">
    <source>
        <dbReference type="SAM" id="Coils"/>
    </source>
</evidence>
<feature type="coiled-coil region" evidence="1">
    <location>
        <begin position="113"/>
        <end position="214"/>
    </location>
</feature>
<keyword evidence="4" id="KW-1185">Reference proteome</keyword>
<gene>
    <name evidence="3" type="ORF">LUCI_4182</name>
</gene>
<keyword evidence="1" id="KW-0175">Coiled coil</keyword>
<proteinExistence type="predicted"/>
<sequence length="227" mass="26359">MCGGGRIWEMFLNGGCCGGGNDFPPRYHEDRHNNEREVLLEEIRKLYARGMISQTQYWNAMEQLNRGRFTLDDLWELRNGGKIEQTLPPRNDERPKNDSPAMSSDIQSQLQFLEQKKQEVFKAKEEVAKLMEGINQSVKKLKEEMAFDEQMAKQLVESDEAQARAYLKQRQETGTQMATMEVRLEQLNEDMKQMEQMETRLNAKALELKALGQRELLAKLEGDIKNI</sequence>
<protein>
    <submittedName>
        <fullName evidence="3">Uncharacterized protein</fullName>
    </submittedName>
</protein>
<dbReference type="EMBL" id="UPPP01000102">
    <property type="protein sequence ID" value="VBB08899.1"/>
    <property type="molecule type" value="Genomic_DNA"/>
</dbReference>
<evidence type="ECO:0000313" key="3">
    <source>
        <dbReference type="EMBL" id="VBB08899.1"/>
    </source>
</evidence>
<organism evidence="3 4">
    <name type="scientific">Lucifera butyrica</name>
    <dbReference type="NCBI Taxonomy" id="1351585"/>
    <lineage>
        <taxon>Bacteria</taxon>
        <taxon>Bacillati</taxon>
        <taxon>Bacillota</taxon>
        <taxon>Negativicutes</taxon>
        <taxon>Veillonellales</taxon>
        <taxon>Veillonellaceae</taxon>
        <taxon>Lucifera</taxon>
    </lineage>
</organism>
<dbReference type="Proteomes" id="UP000277811">
    <property type="component" value="Unassembled WGS sequence"/>
</dbReference>
<evidence type="ECO:0000313" key="4">
    <source>
        <dbReference type="Proteomes" id="UP000277811"/>
    </source>
</evidence>
<accession>A0A498RCC5</accession>
<feature type="region of interest" description="Disordered" evidence="2">
    <location>
        <begin position="82"/>
        <end position="107"/>
    </location>
</feature>
<dbReference type="AlphaFoldDB" id="A0A498RCC5"/>
<reference evidence="3 4" key="1">
    <citation type="submission" date="2018-06" db="EMBL/GenBank/DDBJ databases">
        <authorList>
            <person name="Strepis N."/>
        </authorList>
    </citation>
    <scope>NUCLEOTIDE SEQUENCE [LARGE SCALE GENOMIC DNA]</scope>
    <source>
        <strain evidence="3">LUCI</strain>
    </source>
</reference>